<comment type="caution">
    <text evidence="1">The sequence shown here is derived from an EMBL/GenBank/DDBJ whole genome shotgun (WGS) entry which is preliminary data.</text>
</comment>
<dbReference type="Proteomes" id="UP001604277">
    <property type="component" value="Unassembled WGS sequence"/>
</dbReference>
<evidence type="ECO:0000313" key="2">
    <source>
        <dbReference type="Proteomes" id="UP001604277"/>
    </source>
</evidence>
<dbReference type="AlphaFoldDB" id="A0ABD1RHI8"/>
<dbReference type="PANTHER" id="PTHR31579">
    <property type="entry name" value="OS03G0796600 PROTEIN"/>
    <property type="match status" value="1"/>
</dbReference>
<dbReference type="NCBIfam" id="TIGR01615">
    <property type="entry name" value="A_thal_3542"/>
    <property type="match status" value="1"/>
</dbReference>
<accession>A0ABD1RHI8</accession>
<protein>
    <submittedName>
        <fullName evidence="1">Uncharacterized protein</fullName>
    </submittedName>
</protein>
<sequence>MTKAMFLTIVDVFHHYFLLILPMPPTEPGLSDIKHVVLVSFQVAGNQFLVLHVTVERPELSKLSSKFKLPRIFPISWKFVKREPFLKNLRNPIQEYLKRTLGRAQVAVEAENMNWAVNRRNVSGGGEFGGNSAESEHDLATMVKDFCEIGSTGADSWYSSDSDSSFSDLAFLSDNISLYNTLDQYESDLILVVNSLILSLSKSSQIRKSDTCNASCIRYSLVQLLQSSGYDAAICATKWHGFGKILGGEHEFIDVITHQNSGSSERYIIDIDFRSHFQIARAIKSYNVLLNSLPPIYVGSTTKLKQFLQVMVEAARYSLEQNSMPLPPWRSLAYLEAKWESPCERIINLLDGSNINITHEHCFGLC</sequence>
<keyword evidence="2" id="KW-1185">Reference proteome</keyword>
<evidence type="ECO:0000313" key="1">
    <source>
        <dbReference type="EMBL" id="KAL2487529.1"/>
    </source>
</evidence>
<reference evidence="2" key="1">
    <citation type="submission" date="2024-07" db="EMBL/GenBank/DDBJ databases">
        <title>Two chromosome-level genome assemblies of Korean endemic species Abeliophyllum distichum and Forsythia ovata (Oleaceae).</title>
        <authorList>
            <person name="Jang H."/>
        </authorList>
    </citation>
    <scope>NUCLEOTIDE SEQUENCE [LARGE SCALE GENOMIC DNA]</scope>
</reference>
<dbReference type="EMBL" id="JBFOLJ010000012">
    <property type="protein sequence ID" value="KAL2487529.1"/>
    <property type="molecule type" value="Genomic_DNA"/>
</dbReference>
<dbReference type="InterPro" id="IPR006502">
    <property type="entry name" value="PDDEXK-like"/>
</dbReference>
<dbReference type="Pfam" id="PF04720">
    <property type="entry name" value="PDDEXK_6"/>
    <property type="match status" value="1"/>
</dbReference>
<dbReference type="PANTHER" id="PTHR31579:SF39">
    <property type="entry name" value="OS01G0973600 PROTEIN"/>
    <property type="match status" value="1"/>
</dbReference>
<proteinExistence type="predicted"/>
<organism evidence="1 2">
    <name type="scientific">Forsythia ovata</name>
    <dbReference type="NCBI Taxonomy" id="205694"/>
    <lineage>
        <taxon>Eukaryota</taxon>
        <taxon>Viridiplantae</taxon>
        <taxon>Streptophyta</taxon>
        <taxon>Embryophyta</taxon>
        <taxon>Tracheophyta</taxon>
        <taxon>Spermatophyta</taxon>
        <taxon>Magnoliopsida</taxon>
        <taxon>eudicotyledons</taxon>
        <taxon>Gunneridae</taxon>
        <taxon>Pentapetalae</taxon>
        <taxon>asterids</taxon>
        <taxon>lamiids</taxon>
        <taxon>Lamiales</taxon>
        <taxon>Oleaceae</taxon>
        <taxon>Forsythieae</taxon>
        <taxon>Forsythia</taxon>
    </lineage>
</organism>
<gene>
    <name evidence="1" type="ORF">Fot_40821</name>
</gene>
<name>A0ABD1RHI8_9LAMI</name>